<accession>A0AAW9SJA3</accession>
<dbReference type="RefSeq" id="WP_347165125.1">
    <property type="nucleotide sequence ID" value="NZ_JBDNCH010000002.1"/>
</dbReference>
<name>A0AAW9SJA3_9RHOB</name>
<protein>
    <submittedName>
        <fullName evidence="1">Uncharacterized protein</fullName>
    </submittedName>
</protein>
<sequence length="113" mass="12422">MKRGERDIPEQDFSIHSPGYTTLKGSAIVFVVSALFALALEAQAEPIDSNGAVQVRLENSDSARYDPCEVDGIDDATRETLRAMGYNRWQEACRAAQAANEDEGFSPRATVKR</sequence>
<keyword evidence="2" id="KW-1185">Reference proteome</keyword>
<gene>
    <name evidence="1" type="ORF">ABFB10_02010</name>
</gene>
<organism evidence="1 2">
    <name type="scientific">Ponticoccus litoralis</name>
    <dbReference type="NCBI Taxonomy" id="422297"/>
    <lineage>
        <taxon>Bacteria</taxon>
        <taxon>Pseudomonadati</taxon>
        <taxon>Pseudomonadota</taxon>
        <taxon>Alphaproteobacteria</taxon>
        <taxon>Rhodobacterales</taxon>
        <taxon>Roseobacteraceae</taxon>
        <taxon>Ponticoccus</taxon>
    </lineage>
</organism>
<dbReference type="Proteomes" id="UP001428774">
    <property type="component" value="Unassembled WGS sequence"/>
</dbReference>
<proteinExistence type="predicted"/>
<reference evidence="1 2" key="1">
    <citation type="submission" date="2024-05" db="EMBL/GenBank/DDBJ databases">
        <title>Genome sequence of Ponticoccus litoralis KCCM 90028.</title>
        <authorList>
            <person name="Kim J.M."/>
            <person name="Lee J.K."/>
            <person name="Choi B.J."/>
            <person name="Bayburt H."/>
            <person name="Baek J.H."/>
            <person name="Jeon C.O."/>
        </authorList>
    </citation>
    <scope>NUCLEOTIDE SEQUENCE [LARGE SCALE GENOMIC DNA]</scope>
    <source>
        <strain evidence="1 2">KCCM 90028</strain>
    </source>
</reference>
<dbReference type="EMBL" id="JBDNCH010000002">
    <property type="protein sequence ID" value="MEN9059986.1"/>
    <property type="molecule type" value="Genomic_DNA"/>
</dbReference>
<dbReference type="AlphaFoldDB" id="A0AAW9SJA3"/>
<evidence type="ECO:0000313" key="1">
    <source>
        <dbReference type="EMBL" id="MEN9059986.1"/>
    </source>
</evidence>
<comment type="caution">
    <text evidence="1">The sequence shown here is derived from an EMBL/GenBank/DDBJ whole genome shotgun (WGS) entry which is preliminary data.</text>
</comment>
<evidence type="ECO:0000313" key="2">
    <source>
        <dbReference type="Proteomes" id="UP001428774"/>
    </source>
</evidence>